<keyword evidence="4 10" id="KW-0418">Kinase</keyword>
<feature type="domain" description="PI3K/PI4K catalytic" evidence="9">
    <location>
        <begin position="898"/>
        <end position="1226"/>
    </location>
</feature>
<keyword evidence="11" id="KW-1185">Reference proteome</keyword>
<feature type="compositionally biased region" description="Low complexity" evidence="7">
    <location>
        <begin position="531"/>
        <end position="543"/>
    </location>
</feature>
<evidence type="ECO:0000259" key="9">
    <source>
        <dbReference type="PROSITE" id="PS50290"/>
    </source>
</evidence>
<evidence type="ECO:0000259" key="8">
    <source>
        <dbReference type="PROSITE" id="PS50178"/>
    </source>
</evidence>
<feature type="region of interest" description="Disordered" evidence="7">
    <location>
        <begin position="164"/>
        <end position="193"/>
    </location>
</feature>
<feature type="domain" description="FYVE-type" evidence="8">
    <location>
        <begin position="278"/>
        <end position="353"/>
    </location>
</feature>
<dbReference type="InterPro" id="IPR036940">
    <property type="entry name" value="PI3/4_kinase_cat_sf"/>
</dbReference>
<feature type="compositionally biased region" description="Low complexity" evidence="7">
    <location>
        <begin position="835"/>
        <end position="846"/>
    </location>
</feature>
<dbReference type="GO" id="GO:0008270">
    <property type="term" value="F:zinc ion binding"/>
    <property type="evidence" value="ECO:0007669"/>
    <property type="project" value="UniProtKB-KW"/>
</dbReference>
<dbReference type="PROSITE" id="PS50178">
    <property type="entry name" value="ZF_FYVE"/>
    <property type="match status" value="1"/>
</dbReference>
<dbReference type="GO" id="GO:0034272">
    <property type="term" value="C:phosphatidylinositol 3-kinase complex, class III, type II"/>
    <property type="evidence" value="ECO:0007669"/>
    <property type="project" value="TreeGrafter"/>
</dbReference>
<dbReference type="Gene3D" id="1.10.1070.11">
    <property type="entry name" value="Phosphatidylinositol 3-/4-kinase, catalytic domain"/>
    <property type="match status" value="1"/>
</dbReference>
<dbReference type="Pfam" id="PF01363">
    <property type="entry name" value="FYVE"/>
    <property type="match status" value="1"/>
</dbReference>
<dbReference type="GO" id="GO:0000045">
    <property type="term" value="P:autophagosome assembly"/>
    <property type="evidence" value="ECO:0007669"/>
    <property type="project" value="TreeGrafter"/>
</dbReference>
<dbReference type="GO" id="GO:0034271">
    <property type="term" value="C:phosphatidylinositol 3-kinase complex, class III, type I"/>
    <property type="evidence" value="ECO:0007669"/>
    <property type="project" value="TreeGrafter"/>
</dbReference>
<reference evidence="11" key="1">
    <citation type="submission" date="2015-09" db="EMBL/GenBank/DDBJ databases">
        <authorList>
            <consortium name="Pathogen Informatics"/>
        </authorList>
    </citation>
    <scope>NUCLEOTIDE SEQUENCE [LARGE SCALE GENOMIC DNA]</scope>
    <source>
        <strain evidence="11">Lake Konstanz</strain>
    </source>
</reference>
<dbReference type="InterPro" id="IPR015433">
    <property type="entry name" value="PI3/4_kinase"/>
</dbReference>
<feature type="region of interest" description="Disordered" evidence="7">
    <location>
        <begin position="835"/>
        <end position="857"/>
    </location>
</feature>
<dbReference type="GO" id="GO:0006897">
    <property type="term" value="P:endocytosis"/>
    <property type="evidence" value="ECO:0007669"/>
    <property type="project" value="TreeGrafter"/>
</dbReference>
<feature type="region of interest" description="Disordered" evidence="7">
    <location>
        <begin position="519"/>
        <end position="557"/>
    </location>
</feature>
<evidence type="ECO:0000313" key="11">
    <source>
        <dbReference type="Proteomes" id="UP000051952"/>
    </source>
</evidence>
<feature type="compositionally biased region" description="Low complexity" evidence="7">
    <location>
        <begin position="9"/>
        <end position="38"/>
    </location>
</feature>
<dbReference type="PANTHER" id="PTHR10048">
    <property type="entry name" value="PHOSPHATIDYLINOSITOL KINASE"/>
    <property type="match status" value="1"/>
</dbReference>
<dbReference type="GO" id="GO:0016303">
    <property type="term" value="F:1-phosphatidylinositol-3-kinase activity"/>
    <property type="evidence" value="ECO:0007669"/>
    <property type="project" value="TreeGrafter"/>
</dbReference>
<dbReference type="SMART" id="SM00064">
    <property type="entry name" value="FYVE"/>
    <property type="match status" value="1"/>
</dbReference>
<evidence type="ECO:0000256" key="5">
    <source>
        <dbReference type="ARBA" id="ARBA00022833"/>
    </source>
</evidence>
<feature type="region of interest" description="Disordered" evidence="7">
    <location>
        <begin position="1005"/>
        <end position="1029"/>
    </location>
</feature>
<proteinExistence type="predicted"/>
<dbReference type="GO" id="GO:0048015">
    <property type="term" value="P:phosphatidylinositol-mediated signaling"/>
    <property type="evidence" value="ECO:0007669"/>
    <property type="project" value="TreeGrafter"/>
</dbReference>
<evidence type="ECO:0000256" key="3">
    <source>
        <dbReference type="ARBA" id="ARBA00022771"/>
    </source>
</evidence>
<evidence type="ECO:0000256" key="4">
    <source>
        <dbReference type="ARBA" id="ARBA00022777"/>
    </source>
</evidence>
<dbReference type="InterPro" id="IPR017455">
    <property type="entry name" value="Znf_FYVE-rel"/>
</dbReference>
<dbReference type="Gene3D" id="3.30.1010.10">
    <property type="entry name" value="Phosphatidylinositol 3-kinase Catalytic Subunit, Chain A, domain 4"/>
    <property type="match status" value="1"/>
</dbReference>
<dbReference type="SUPFAM" id="SSF56112">
    <property type="entry name" value="Protein kinase-like (PK-like)"/>
    <property type="match status" value="1"/>
</dbReference>
<dbReference type="InterPro" id="IPR000306">
    <property type="entry name" value="Znf_FYVE"/>
</dbReference>
<dbReference type="EMBL" id="CYKH01001674">
    <property type="protein sequence ID" value="CUG88810.1"/>
    <property type="molecule type" value="Genomic_DNA"/>
</dbReference>
<dbReference type="OrthoDB" id="244781at2759"/>
<evidence type="ECO:0000256" key="1">
    <source>
        <dbReference type="ARBA" id="ARBA00022679"/>
    </source>
</evidence>
<protein>
    <submittedName>
        <fullName evidence="10">Phosphatidylinositol 3-kinase, putative</fullName>
    </submittedName>
</protein>
<dbReference type="Proteomes" id="UP000051952">
    <property type="component" value="Unassembled WGS sequence"/>
</dbReference>
<dbReference type="SUPFAM" id="SSF57903">
    <property type="entry name" value="FYVE/PHD zinc finger"/>
    <property type="match status" value="1"/>
</dbReference>
<evidence type="ECO:0000256" key="2">
    <source>
        <dbReference type="ARBA" id="ARBA00022723"/>
    </source>
</evidence>
<gene>
    <name evidence="10" type="ORF">BSAL_17400</name>
</gene>
<keyword evidence="3 6" id="KW-0863">Zinc-finger</keyword>
<feature type="region of interest" description="Disordered" evidence="7">
    <location>
        <begin position="620"/>
        <end position="642"/>
    </location>
</feature>
<feature type="region of interest" description="Disordered" evidence="7">
    <location>
        <begin position="1"/>
        <end position="38"/>
    </location>
</feature>
<dbReference type="InterPro" id="IPR011009">
    <property type="entry name" value="Kinase-like_dom_sf"/>
</dbReference>
<dbReference type="Pfam" id="PF00454">
    <property type="entry name" value="PI3_PI4_kinase"/>
    <property type="match status" value="1"/>
</dbReference>
<accession>A0A0S4JH80</accession>
<name>A0A0S4JH80_BODSA</name>
<keyword evidence="5" id="KW-0862">Zinc</keyword>
<dbReference type="VEuPathDB" id="TriTrypDB:BSAL_17400"/>
<dbReference type="Gene3D" id="3.30.40.10">
    <property type="entry name" value="Zinc/RING finger domain, C3HC4 (zinc finger)"/>
    <property type="match status" value="1"/>
</dbReference>
<keyword evidence="2" id="KW-0479">Metal-binding</keyword>
<organism evidence="10 11">
    <name type="scientific">Bodo saltans</name>
    <name type="common">Flagellated protozoan</name>
    <dbReference type="NCBI Taxonomy" id="75058"/>
    <lineage>
        <taxon>Eukaryota</taxon>
        <taxon>Discoba</taxon>
        <taxon>Euglenozoa</taxon>
        <taxon>Kinetoplastea</taxon>
        <taxon>Metakinetoplastina</taxon>
        <taxon>Eubodonida</taxon>
        <taxon>Bodonidae</taxon>
        <taxon>Bodo</taxon>
    </lineage>
</organism>
<evidence type="ECO:0000256" key="7">
    <source>
        <dbReference type="SAM" id="MobiDB-lite"/>
    </source>
</evidence>
<dbReference type="PANTHER" id="PTHR10048:SF7">
    <property type="entry name" value="PHOSPHATIDYLINOSITOL 3-KINASE CATALYTIC SUBUNIT TYPE 3"/>
    <property type="match status" value="1"/>
</dbReference>
<dbReference type="PROSITE" id="PS50290">
    <property type="entry name" value="PI3_4_KINASE_3"/>
    <property type="match status" value="1"/>
</dbReference>
<keyword evidence="1" id="KW-0808">Transferase</keyword>
<evidence type="ECO:0000313" key="10">
    <source>
        <dbReference type="EMBL" id="CUG88810.1"/>
    </source>
</evidence>
<dbReference type="InterPro" id="IPR000403">
    <property type="entry name" value="PI3/4_kinase_cat_dom"/>
</dbReference>
<dbReference type="InterPro" id="IPR013083">
    <property type="entry name" value="Znf_RING/FYVE/PHD"/>
</dbReference>
<dbReference type="GO" id="GO:0005768">
    <property type="term" value="C:endosome"/>
    <property type="evidence" value="ECO:0007669"/>
    <property type="project" value="TreeGrafter"/>
</dbReference>
<dbReference type="GO" id="GO:0005777">
    <property type="term" value="C:peroxisome"/>
    <property type="evidence" value="ECO:0007669"/>
    <property type="project" value="TreeGrafter"/>
</dbReference>
<dbReference type="GO" id="GO:0000407">
    <property type="term" value="C:phagophore assembly site"/>
    <property type="evidence" value="ECO:0007669"/>
    <property type="project" value="TreeGrafter"/>
</dbReference>
<evidence type="ECO:0000256" key="6">
    <source>
        <dbReference type="PROSITE-ProRule" id="PRU00091"/>
    </source>
</evidence>
<dbReference type="SMART" id="SM00146">
    <property type="entry name" value="PI3Kc"/>
    <property type="match status" value="1"/>
</dbReference>
<sequence>MASYLWPLSSQSAQRTSSAAPGSGGLPAAAAARPTTSTLQRDDVDDFDLIDDEIRLQLSSNRSNLRCEVRAKLSWGVYLRSIFQEPQPITISYGTPEAHKILETYFTETEEKWKVAKKEMEETPALLIEVLEYTAGLQSNAVFREACEIFGRMFRSLTISSCSPQQQQLSPEDETTAGRTRSASSRKPFAGPLPWPLDTPQKVLMCGEAIRKKFLLTCDESMKSDKKVKELVRYFTGANTADMTHSSFGPKEPMANDADFNKTLNDCDPFRQREWQHDDKAAVCPSCNRQFVAGYASYLTGVYASHCRVCGLRKCRDCTPFKVDKSIARLSKPGGGEEPQMRKACVDCYRQARDMQRFAFLGQAFVYAKLDIVQISLLRTVNRVWSITAELILHGLRAAVYEFTTALSVEGVLEASQHHISPQHHRHLVDREQSQFTTISKNASPEAHRSSMLHWPSSSVAVPSTVSPSVMRPRGGASPSFGGSRTITIYDNIKNASPEAHRSSMLHWPSSSVAVPSTTVSPSVMRPRGGASVAVPSTVSPSVMRPRGGAGGVSVSSRGKTLTSAVNASIRQLYQSSARLFVDHPEHIIMLFSLLDWSNAEDVQIAIDVLQQTTEGIRAAAPPGRQHHHHHHAGSDTTAHAPPLDGDKLGVWSHWHLLCSRSCNGMPKAMFGVRMLDALQRAPVCAAQEHATKMTVSSLLVEPRHDEALAAVLVPLLLDFYQNKGTMQEAAQNVLSHLASKNPALGLQMICDYRSRESLSTNPSSVDEAKRFSDLIEHAIEKSSLNRFKLGMRFVKALQDCLISFQKNRIEDPTKMKLGLLHAFQSAGLVKEVGPTATTTTTTPTTECPPPALSSSASAAAAPTDAAVALLSSATPDFITTFPFMFPFDKNVTIVGIQLQGVRLMSSKIRPVMIPLVDATNQVHRVLWKGEDMRQDYVVCLCGSRMQNILKEKGFIMEWEKGMIPHYRVLPLSHESGLVQCVEHSTSIQAIVTNHQLQQKDAAVPLPPPAAATRRTSPQETSEVAGATPPPLHSTIVASPILSYLHTVSMKVHKESLKEVRKHFLTSAKFFFLFNYVLNLRDRHRDNVMMTTRGCIFHIDFGMTRNQKTMAGGLTQSYVRFDDDLAASIAHFMPPDREGRLRSQSDAIHAFLNEVADWYIAIRPHAHDLYLLLRHVVAAKHHIPAQQSIRQQSSMAFLNASITSVTAASAVAQPHHLAESVTDVFLEEDVDLQLNLEDLFQRHLGEDSARREFVRRVQTSRGKERVKDWTYETKKFATSWVSEVGARVVNMVYKQ</sequence>
<dbReference type="InterPro" id="IPR011011">
    <property type="entry name" value="Znf_FYVE_PHD"/>
</dbReference>